<dbReference type="GO" id="GO:0008270">
    <property type="term" value="F:zinc ion binding"/>
    <property type="evidence" value="ECO:0007669"/>
    <property type="project" value="UniProtKB-KW"/>
</dbReference>
<keyword evidence="1" id="KW-0479">Metal-binding</keyword>
<dbReference type="InterPro" id="IPR006574">
    <property type="entry name" value="PRY"/>
</dbReference>
<comment type="caution">
    <text evidence="5">The sequence shown here is derived from an EMBL/GenBank/DDBJ whole genome shotgun (WGS) entry which is preliminary data.</text>
</comment>
<feature type="non-terminal residue" evidence="5">
    <location>
        <position position="105"/>
    </location>
</feature>
<gene>
    <name evidence="5" type="ORF">M9458_008519</name>
</gene>
<evidence type="ECO:0000256" key="3">
    <source>
        <dbReference type="ARBA" id="ARBA00022833"/>
    </source>
</evidence>
<keyword evidence="2" id="KW-0863">Zinc-finger</keyword>
<reference evidence="5 6" key="1">
    <citation type="submission" date="2024-05" db="EMBL/GenBank/DDBJ databases">
        <title>Genome sequencing and assembly of Indian major carp, Cirrhinus mrigala (Hamilton, 1822).</title>
        <authorList>
            <person name="Mohindra V."/>
            <person name="Chowdhury L.M."/>
            <person name="Lal K."/>
            <person name="Jena J.K."/>
        </authorList>
    </citation>
    <scope>NUCLEOTIDE SEQUENCE [LARGE SCALE GENOMIC DNA]</scope>
    <source>
        <strain evidence="5">CM1030</strain>
        <tissue evidence="5">Blood</tissue>
    </source>
</reference>
<dbReference type="Proteomes" id="UP001529510">
    <property type="component" value="Unassembled WGS sequence"/>
</dbReference>
<evidence type="ECO:0000256" key="2">
    <source>
        <dbReference type="ARBA" id="ARBA00022771"/>
    </source>
</evidence>
<name>A0ABD0R8S8_CIRMR</name>
<dbReference type="InterPro" id="IPR013320">
    <property type="entry name" value="ConA-like_dom_sf"/>
</dbReference>
<dbReference type="InterPro" id="IPR043136">
    <property type="entry name" value="B30.2/SPRY_sf"/>
</dbReference>
<dbReference type="Gene3D" id="2.60.120.920">
    <property type="match status" value="2"/>
</dbReference>
<evidence type="ECO:0000313" key="5">
    <source>
        <dbReference type="EMBL" id="KAL0194947.1"/>
    </source>
</evidence>
<accession>A0ABD0R8S8</accession>
<dbReference type="InterPro" id="IPR051051">
    <property type="entry name" value="E3_ubiq-ligase_TRIM/RNF"/>
</dbReference>
<feature type="non-terminal residue" evidence="5">
    <location>
        <position position="1"/>
    </location>
</feature>
<proteinExistence type="predicted"/>
<evidence type="ECO:0000259" key="4">
    <source>
        <dbReference type="Pfam" id="PF13765"/>
    </source>
</evidence>
<dbReference type="Pfam" id="PF13765">
    <property type="entry name" value="PRY"/>
    <property type="match status" value="1"/>
</dbReference>
<dbReference type="PANTHER" id="PTHR25465:SF5">
    <property type="entry name" value="E3 UBIQUITIN_ISG15 LIGASE TRIM25-RELATED"/>
    <property type="match status" value="1"/>
</dbReference>
<dbReference type="PANTHER" id="PTHR25465">
    <property type="entry name" value="B-BOX DOMAIN CONTAINING"/>
    <property type="match status" value="1"/>
</dbReference>
<protein>
    <recommendedName>
        <fullName evidence="4">SPRY-associated domain-containing protein</fullName>
    </recommendedName>
</protein>
<dbReference type="SUPFAM" id="SSF49899">
    <property type="entry name" value="Concanavalin A-like lectins/glucanases"/>
    <property type="match status" value="1"/>
</dbReference>
<evidence type="ECO:0000256" key="1">
    <source>
        <dbReference type="ARBA" id="ARBA00022723"/>
    </source>
</evidence>
<dbReference type="AlphaFoldDB" id="A0ABD0R8S8"/>
<keyword evidence="3" id="KW-0862">Zinc</keyword>
<sequence length="105" mass="11789">ACFFTMDPNTANYNLILSEENREATYVDKKQPVCGRCYWEVEWSGVVSIAVSYKGISRKGQGKDRIIGVYVDHVAGILSFYRVFANTDALLLTVQIAFTQPLYPG</sequence>
<keyword evidence="6" id="KW-1185">Reference proteome</keyword>
<organism evidence="5 6">
    <name type="scientific">Cirrhinus mrigala</name>
    <name type="common">Mrigala</name>
    <dbReference type="NCBI Taxonomy" id="683832"/>
    <lineage>
        <taxon>Eukaryota</taxon>
        <taxon>Metazoa</taxon>
        <taxon>Chordata</taxon>
        <taxon>Craniata</taxon>
        <taxon>Vertebrata</taxon>
        <taxon>Euteleostomi</taxon>
        <taxon>Actinopterygii</taxon>
        <taxon>Neopterygii</taxon>
        <taxon>Teleostei</taxon>
        <taxon>Ostariophysi</taxon>
        <taxon>Cypriniformes</taxon>
        <taxon>Cyprinidae</taxon>
        <taxon>Labeoninae</taxon>
        <taxon>Labeonini</taxon>
        <taxon>Cirrhinus</taxon>
    </lineage>
</organism>
<dbReference type="EMBL" id="JAMKFB020000004">
    <property type="protein sequence ID" value="KAL0194947.1"/>
    <property type="molecule type" value="Genomic_DNA"/>
</dbReference>
<feature type="domain" description="SPRY-associated" evidence="4">
    <location>
        <begin position="5"/>
        <end position="34"/>
    </location>
</feature>
<evidence type="ECO:0000313" key="6">
    <source>
        <dbReference type="Proteomes" id="UP001529510"/>
    </source>
</evidence>